<dbReference type="RefSeq" id="WP_091456434.1">
    <property type="nucleotide sequence ID" value="NZ_FOGD01000005.1"/>
</dbReference>
<organism evidence="3 4">
    <name type="scientific">Giesbergeria anulus</name>
    <dbReference type="NCBI Taxonomy" id="180197"/>
    <lineage>
        <taxon>Bacteria</taxon>
        <taxon>Pseudomonadati</taxon>
        <taxon>Pseudomonadota</taxon>
        <taxon>Betaproteobacteria</taxon>
        <taxon>Burkholderiales</taxon>
        <taxon>Comamonadaceae</taxon>
        <taxon>Giesbergeria</taxon>
    </lineage>
</organism>
<evidence type="ECO:0000256" key="1">
    <source>
        <dbReference type="SAM" id="SignalP"/>
    </source>
</evidence>
<feature type="signal peptide" evidence="1">
    <location>
        <begin position="1"/>
        <end position="28"/>
    </location>
</feature>
<proteinExistence type="predicted"/>
<keyword evidence="1" id="KW-0732">Signal</keyword>
<dbReference type="AlphaFoldDB" id="A0A1H9M764"/>
<dbReference type="InterPro" id="IPR005586">
    <property type="entry name" value="ABC_trans_aux"/>
</dbReference>
<dbReference type="EMBL" id="FOGD01000005">
    <property type="protein sequence ID" value="SER19317.1"/>
    <property type="molecule type" value="Genomic_DNA"/>
</dbReference>
<keyword evidence="4" id="KW-1185">Reference proteome</keyword>
<accession>A0A1H9M764</accession>
<feature type="domain" description="ABC-type transport auxiliary lipoprotein component" evidence="2">
    <location>
        <begin position="52"/>
        <end position="214"/>
    </location>
</feature>
<dbReference type="STRING" id="180197.SAMN02982919_01888"/>
<dbReference type="Pfam" id="PF03886">
    <property type="entry name" value="ABC_trans_aux"/>
    <property type="match status" value="1"/>
</dbReference>
<name>A0A1H9M764_9BURK</name>
<feature type="chain" id="PRO_5011525908" evidence="1">
    <location>
        <begin position="29"/>
        <end position="222"/>
    </location>
</feature>
<protein>
    <submittedName>
        <fullName evidence="3">Cholesterol transport system auxiliary component</fullName>
    </submittedName>
</protein>
<dbReference type="OrthoDB" id="5568302at2"/>
<dbReference type="SUPFAM" id="SSF159594">
    <property type="entry name" value="XCC0632-like"/>
    <property type="match status" value="1"/>
</dbReference>
<evidence type="ECO:0000313" key="3">
    <source>
        <dbReference type="EMBL" id="SER19317.1"/>
    </source>
</evidence>
<evidence type="ECO:0000313" key="4">
    <source>
        <dbReference type="Proteomes" id="UP000199766"/>
    </source>
</evidence>
<gene>
    <name evidence="3" type="ORF">SAMN02982919_01888</name>
</gene>
<dbReference type="Gene3D" id="3.40.50.10610">
    <property type="entry name" value="ABC-type transport auxiliary lipoprotein component"/>
    <property type="match status" value="1"/>
</dbReference>
<evidence type="ECO:0000259" key="2">
    <source>
        <dbReference type="Pfam" id="PF03886"/>
    </source>
</evidence>
<reference evidence="3 4" key="1">
    <citation type="submission" date="2016-10" db="EMBL/GenBank/DDBJ databases">
        <authorList>
            <person name="de Groot N.N."/>
        </authorList>
    </citation>
    <scope>NUCLEOTIDE SEQUENCE [LARGE SCALE GENOMIC DNA]</scope>
    <source>
        <strain evidence="3 4">ATCC 35958</strain>
    </source>
</reference>
<dbReference type="Proteomes" id="UP000199766">
    <property type="component" value="Unassembled WGS sequence"/>
</dbReference>
<sequence>MYANIAARTKPWLGLCSLAGLLLLGGCAAVPQSPARPVLYDFGPGLLMPQPADPRTPLSAVVLADVQGASYADASTAVLYRLAYADARQLRPYQLARWSQPPAQLLEQELRTALGQRRAVLRATDARAAAPGATGARPAVLRVQLEEFSQVFTSPSDSVGLVRVRATVVVPGATGDQLLGQRLFTVRQPATSADAVGGTRALAEAAAQAAQELAQWLQEVQR</sequence>